<protein>
    <submittedName>
        <fullName evidence="11">TonB-dependent receptor</fullName>
    </submittedName>
</protein>
<evidence type="ECO:0000313" key="12">
    <source>
        <dbReference type="Proteomes" id="UP000443353"/>
    </source>
</evidence>
<evidence type="ECO:0000256" key="4">
    <source>
        <dbReference type="ARBA" id="ARBA00022496"/>
    </source>
</evidence>
<gene>
    <name evidence="11" type="ORF">GPY61_11760</name>
</gene>
<keyword evidence="6 8" id="KW-0472">Membrane</keyword>
<evidence type="ECO:0000256" key="1">
    <source>
        <dbReference type="ARBA" id="ARBA00004442"/>
    </source>
</evidence>
<dbReference type="Proteomes" id="UP000443353">
    <property type="component" value="Unassembled WGS sequence"/>
</dbReference>
<feature type="chain" id="PRO_5030993989" evidence="9">
    <location>
        <begin position="25"/>
        <end position="958"/>
    </location>
</feature>
<comment type="similarity">
    <text evidence="2 8">Belongs to the TonB-dependent receptor family.</text>
</comment>
<dbReference type="InterPro" id="IPR000531">
    <property type="entry name" value="Beta-barrel_TonB"/>
</dbReference>
<comment type="caution">
    <text evidence="11">The sequence shown here is derived from an EMBL/GenBank/DDBJ whole genome shotgun (WGS) entry which is preliminary data.</text>
</comment>
<keyword evidence="4" id="KW-0406">Ion transport</keyword>
<dbReference type="Gene3D" id="3.55.50.30">
    <property type="match status" value="1"/>
</dbReference>
<feature type="domain" description="Secretin/TonB short N-terminal" evidence="10">
    <location>
        <begin position="51"/>
        <end position="102"/>
    </location>
</feature>
<dbReference type="SUPFAM" id="SSF56935">
    <property type="entry name" value="Porins"/>
    <property type="match status" value="1"/>
</dbReference>
<keyword evidence="12" id="KW-1185">Reference proteome</keyword>
<dbReference type="InterPro" id="IPR011662">
    <property type="entry name" value="Secretin/TonB_short_N"/>
</dbReference>
<dbReference type="GO" id="GO:0006826">
    <property type="term" value="P:iron ion transport"/>
    <property type="evidence" value="ECO:0007669"/>
    <property type="project" value="UniProtKB-KW"/>
</dbReference>
<dbReference type="EMBL" id="WSES01000003">
    <property type="protein sequence ID" value="MVW60603.1"/>
    <property type="molecule type" value="Genomic_DNA"/>
</dbReference>
<accession>A0A7X3K792</accession>
<dbReference type="RefSeq" id="WP_160408682.1">
    <property type="nucleotide sequence ID" value="NZ_WSES01000003.1"/>
</dbReference>
<dbReference type="Gene3D" id="2.170.130.10">
    <property type="entry name" value="TonB-dependent receptor, plug domain"/>
    <property type="match status" value="1"/>
</dbReference>
<evidence type="ECO:0000256" key="9">
    <source>
        <dbReference type="SAM" id="SignalP"/>
    </source>
</evidence>
<keyword evidence="9" id="KW-0732">Signal</keyword>
<dbReference type="SMART" id="SM00965">
    <property type="entry name" value="STN"/>
    <property type="match status" value="1"/>
</dbReference>
<dbReference type="NCBIfam" id="TIGR01782">
    <property type="entry name" value="TonB-Xanth-Caul"/>
    <property type="match status" value="1"/>
</dbReference>
<dbReference type="InterPro" id="IPR036942">
    <property type="entry name" value="Beta-barrel_TonB_sf"/>
</dbReference>
<comment type="subcellular location">
    <subcellularLocation>
        <location evidence="1 8">Cell outer membrane</location>
    </subcellularLocation>
</comment>
<dbReference type="Pfam" id="PF07715">
    <property type="entry name" value="Plug"/>
    <property type="match status" value="1"/>
</dbReference>
<evidence type="ECO:0000256" key="5">
    <source>
        <dbReference type="ARBA" id="ARBA00023004"/>
    </source>
</evidence>
<keyword evidence="3" id="KW-0813">Transport</keyword>
<keyword evidence="5" id="KW-0408">Iron</keyword>
<dbReference type="Gene3D" id="2.40.170.20">
    <property type="entry name" value="TonB-dependent receptor, beta-barrel domain"/>
    <property type="match status" value="1"/>
</dbReference>
<evidence type="ECO:0000256" key="2">
    <source>
        <dbReference type="ARBA" id="ARBA00009810"/>
    </source>
</evidence>
<dbReference type="Pfam" id="PF00593">
    <property type="entry name" value="TonB_dep_Rec_b-barrel"/>
    <property type="match status" value="1"/>
</dbReference>
<evidence type="ECO:0000313" key="11">
    <source>
        <dbReference type="EMBL" id="MVW60603.1"/>
    </source>
</evidence>
<keyword evidence="8" id="KW-0798">TonB box</keyword>
<evidence type="ECO:0000256" key="8">
    <source>
        <dbReference type="RuleBase" id="RU003357"/>
    </source>
</evidence>
<proteinExistence type="inferred from homology"/>
<dbReference type="GO" id="GO:0009279">
    <property type="term" value="C:cell outer membrane"/>
    <property type="evidence" value="ECO:0007669"/>
    <property type="project" value="UniProtKB-SubCell"/>
</dbReference>
<keyword evidence="11" id="KW-0675">Receptor</keyword>
<dbReference type="InterPro" id="IPR037066">
    <property type="entry name" value="Plug_dom_sf"/>
</dbReference>
<dbReference type="PANTHER" id="PTHR40980">
    <property type="entry name" value="PLUG DOMAIN-CONTAINING PROTEIN"/>
    <property type="match status" value="1"/>
</dbReference>
<evidence type="ECO:0000256" key="3">
    <source>
        <dbReference type="ARBA" id="ARBA00022448"/>
    </source>
</evidence>
<keyword evidence="4" id="KW-0410">Iron transport</keyword>
<dbReference type="PANTHER" id="PTHR40980:SF3">
    <property type="entry name" value="TONB-DEPENDENT RECEPTOR-LIKE BETA-BARREL DOMAIN-CONTAINING PROTEIN"/>
    <property type="match status" value="1"/>
</dbReference>
<dbReference type="InterPro" id="IPR010104">
    <property type="entry name" value="TonB_rcpt_bac"/>
</dbReference>
<keyword evidence="7" id="KW-0998">Cell outer membrane</keyword>
<name>A0A7X3K792_9BURK</name>
<evidence type="ECO:0000256" key="7">
    <source>
        <dbReference type="ARBA" id="ARBA00023237"/>
    </source>
</evidence>
<feature type="signal peptide" evidence="9">
    <location>
        <begin position="1"/>
        <end position="24"/>
    </location>
</feature>
<dbReference type="AlphaFoldDB" id="A0A7X3K792"/>
<evidence type="ECO:0000259" key="10">
    <source>
        <dbReference type="SMART" id="SM00965"/>
    </source>
</evidence>
<organism evidence="11 12">
    <name type="scientific">Massilia cellulosiltytica</name>
    <dbReference type="NCBI Taxonomy" id="2683234"/>
    <lineage>
        <taxon>Bacteria</taxon>
        <taxon>Pseudomonadati</taxon>
        <taxon>Pseudomonadota</taxon>
        <taxon>Betaproteobacteria</taxon>
        <taxon>Burkholderiales</taxon>
        <taxon>Oxalobacteraceae</taxon>
        <taxon>Telluria group</taxon>
        <taxon>Massilia</taxon>
    </lineage>
</organism>
<sequence length="958" mass="103096">MRQLPSVAKLASICLLAVCLDVRAQSQAREFNIAAGEMKRAVDTYALQSGVQLLYRVADLDGLVGQAVRGRMASDAALSLLLKGTPLRIVWNGADAVVIFRPATPAPQPPAGRAAAGPQHEPATVIVSGMRDRTKSARDRKRDDDAIVDTVAADDLGKLLDHNVAQAAQRVPGVQVQRYLEEGGAFAIRGLKQSKVLLNGLEVYGARAQSGETNGRNLDLEDFPADVLAGVDVAKSSAASDIEGGLGGTLNIRTRQPFDLEDSTANLAVTGTNYRLAPGFGNKTRAQVSGLVSRRWHTGAGELGVLVNVAHAASVFGLTEDEVQRPHAIDNYAGSGKAVTLPIGMFTGNGHNGERERDSYVAAVQWRPGAAVSLYANYFGMRYRLDQGFQTARLYAGTPTSDYSLWGDRNRDGSDNLRSGTFVDNTMTGASVAGHEGRKMKLYDIGGQWSDGGALTVKARLSHNDTAVRNSLLEWGMNAGIPVMRLALDDGAASHVSVAGVDPADPAIYRPAYLLSLAADGTQKNTAATLDANVRIDRAAIRSVDVGLRSNAYTRRAFGYVHLYCIDGCKGSNSLVAVDPALLYQVPAAQSREIGAYPAFSMAAVRRQAALRALYGLPAVDADMPEYAQLNRETTRAAYVKFNFAIDVAGKPASGNIGVRYVDTALHGESYGVDAAGALAPRASDATRRDVLPSFNARVCLRDDLVFRLAASQTMGQVNFSYLSPRLRILNPVQHDAEEGNPDLKPYTSRNVDVALEHYFGTRGMASLNTFYKLVDGFIQTVAETRTIDGEAYQVATYRPMGLSRIKGVEIAYRQFFDRLPAPFDGLGMQASCTFVDAQAPSSVAGRAVPLVGLSRNSCNVIGIYERRRIRARIAYNHRGSFVATTSSSGAQGVPVFVKPFGTVDVAVGYDITRQLSLMVDGANLTGAHIEQYYGNTHNQMNYVPLNKRYGVQMRYVF</sequence>
<dbReference type="InterPro" id="IPR012910">
    <property type="entry name" value="Plug_dom"/>
</dbReference>
<reference evidence="11 12" key="1">
    <citation type="submission" date="2019-12" db="EMBL/GenBank/DDBJ databases">
        <authorList>
            <person name="Li C."/>
            <person name="Zhao J."/>
        </authorList>
    </citation>
    <scope>NUCLEOTIDE SEQUENCE [LARGE SCALE GENOMIC DNA]</scope>
    <source>
        <strain evidence="11 12">NEAU-DD11</strain>
    </source>
</reference>
<evidence type="ECO:0000256" key="6">
    <source>
        <dbReference type="ARBA" id="ARBA00023136"/>
    </source>
</evidence>